<dbReference type="GO" id="GO:0034599">
    <property type="term" value="P:cellular response to oxidative stress"/>
    <property type="evidence" value="ECO:0007669"/>
    <property type="project" value="TreeGrafter"/>
</dbReference>
<dbReference type="CDD" id="cd03017">
    <property type="entry name" value="PRX_BCP"/>
    <property type="match status" value="1"/>
</dbReference>
<evidence type="ECO:0000256" key="6">
    <source>
        <dbReference type="ARBA" id="ARBA00023002"/>
    </source>
</evidence>
<dbReference type="PANTHER" id="PTHR42801:SF4">
    <property type="entry name" value="AHPC_TSA FAMILY PROTEIN"/>
    <property type="match status" value="1"/>
</dbReference>
<name>A0A9X3MMF4_9ACTN</name>
<dbReference type="EMBL" id="JAPDOD010000002">
    <property type="protein sequence ID" value="MDA0159291.1"/>
    <property type="molecule type" value="Genomic_DNA"/>
</dbReference>
<proteinExistence type="inferred from homology"/>
<dbReference type="AlphaFoldDB" id="A0A9X3MMF4"/>
<sequence>MLEQSTAAPDFDLPDQDGDHVKLSDLKGQTVVLYFYPKADTPGCTTQACGIRDHLPDYTAAGVQVLGVSPDPVKLVKKFHDKQGLNFTLLADEDHAVCDAYGVWAEKKMYGKTYWGALRATFIIDGEGTIVHVIPKASPKTHDDEVLKALGELAAA</sequence>
<keyword evidence="6 15" id="KW-0560">Oxidoreductase</keyword>
<keyword evidence="5" id="KW-0049">Antioxidant</keyword>
<dbReference type="SUPFAM" id="SSF52833">
    <property type="entry name" value="Thioredoxin-like"/>
    <property type="match status" value="1"/>
</dbReference>
<evidence type="ECO:0000313" key="16">
    <source>
        <dbReference type="Proteomes" id="UP001149140"/>
    </source>
</evidence>
<keyword evidence="16" id="KW-1185">Reference proteome</keyword>
<evidence type="ECO:0000256" key="8">
    <source>
        <dbReference type="ARBA" id="ARBA00023284"/>
    </source>
</evidence>
<comment type="similarity">
    <text evidence="10">Belongs to the peroxiredoxin family. BCP/PrxQ subfamily.</text>
</comment>
<keyword evidence="7" id="KW-1015">Disulfide bond</keyword>
<evidence type="ECO:0000256" key="10">
    <source>
        <dbReference type="ARBA" id="ARBA00038489"/>
    </source>
</evidence>
<keyword evidence="8" id="KW-0676">Redox-active center</keyword>
<evidence type="ECO:0000256" key="13">
    <source>
        <dbReference type="PIRSR" id="PIRSR000239-1"/>
    </source>
</evidence>
<reference evidence="15" key="1">
    <citation type="submission" date="2022-10" db="EMBL/GenBank/DDBJ databases">
        <title>The WGS of Solirubrobacter ginsenosidimutans DSM 21036.</title>
        <authorList>
            <person name="Jiang Z."/>
        </authorList>
    </citation>
    <scope>NUCLEOTIDE SEQUENCE</scope>
    <source>
        <strain evidence="15">DSM 21036</strain>
    </source>
</reference>
<keyword evidence="4 15" id="KW-0575">Peroxidase</keyword>
<evidence type="ECO:0000256" key="4">
    <source>
        <dbReference type="ARBA" id="ARBA00022559"/>
    </source>
</evidence>
<comment type="subunit">
    <text evidence="2">Monomer.</text>
</comment>
<dbReference type="Pfam" id="PF00578">
    <property type="entry name" value="AhpC-TSA"/>
    <property type="match status" value="1"/>
</dbReference>
<dbReference type="GO" id="GO:0045454">
    <property type="term" value="P:cell redox homeostasis"/>
    <property type="evidence" value="ECO:0007669"/>
    <property type="project" value="TreeGrafter"/>
</dbReference>
<comment type="function">
    <text evidence="1">Thiol-specific peroxidase that catalyzes the reduction of hydrogen peroxide and organic hydroperoxides to water and alcohols, respectively. Plays a role in cell protection against oxidative stress by detoxifying peroxides and as sensor of hydrogen peroxide-mediated signaling events.</text>
</comment>
<dbReference type="InterPro" id="IPR024706">
    <property type="entry name" value="Peroxiredoxin_AhpC-typ"/>
</dbReference>
<comment type="caution">
    <text evidence="15">The sequence shown here is derived from an EMBL/GenBank/DDBJ whole genome shotgun (WGS) entry which is preliminary data.</text>
</comment>
<evidence type="ECO:0000256" key="12">
    <source>
        <dbReference type="ARBA" id="ARBA00049091"/>
    </source>
</evidence>
<dbReference type="InterPro" id="IPR050924">
    <property type="entry name" value="Peroxiredoxin_BCP/PrxQ"/>
</dbReference>
<evidence type="ECO:0000256" key="5">
    <source>
        <dbReference type="ARBA" id="ARBA00022862"/>
    </source>
</evidence>
<dbReference type="FunFam" id="3.40.30.10:FF:000007">
    <property type="entry name" value="Thioredoxin-dependent thiol peroxidase"/>
    <property type="match status" value="1"/>
</dbReference>
<evidence type="ECO:0000256" key="2">
    <source>
        <dbReference type="ARBA" id="ARBA00011245"/>
    </source>
</evidence>
<dbReference type="InterPro" id="IPR000866">
    <property type="entry name" value="AhpC/TSA"/>
</dbReference>
<dbReference type="GO" id="GO:0005737">
    <property type="term" value="C:cytoplasm"/>
    <property type="evidence" value="ECO:0007669"/>
    <property type="project" value="TreeGrafter"/>
</dbReference>
<dbReference type="PROSITE" id="PS51352">
    <property type="entry name" value="THIOREDOXIN_2"/>
    <property type="match status" value="1"/>
</dbReference>
<dbReference type="InterPro" id="IPR036249">
    <property type="entry name" value="Thioredoxin-like_sf"/>
</dbReference>
<dbReference type="RefSeq" id="WP_270037968.1">
    <property type="nucleotide sequence ID" value="NZ_JAPDOD010000002.1"/>
</dbReference>
<gene>
    <name evidence="15" type="primary">bcp</name>
    <name evidence="15" type="ORF">OM076_03350</name>
</gene>
<evidence type="ECO:0000256" key="3">
    <source>
        <dbReference type="ARBA" id="ARBA00013017"/>
    </source>
</evidence>
<evidence type="ECO:0000256" key="1">
    <source>
        <dbReference type="ARBA" id="ARBA00003330"/>
    </source>
</evidence>
<dbReference type="PIRSF" id="PIRSF000239">
    <property type="entry name" value="AHPC"/>
    <property type="match status" value="1"/>
</dbReference>
<feature type="domain" description="Thioredoxin" evidence="14">
    <location>
        <begin position="2"/>
        <end position="155"/>
    </location>
</feature>
<accession>A0A9X3MMF4</accession>
<feature type="active site" description="Cysteine sulfenic acid (-SOH) intermediate; for peroxidase activity" evidence="13">
    <location>
        <position position="44"/>
    </location>
</feature>
<protein>
    <recommendedName>
        <fullName evidence="3">thioredoxin-dependent peroxiredoxin</fullName>
        <ecNumber evidence="3">1.11.1.24</ecNumber>
    </recommendedName>
    <alternativeName>
        <fullName evidence="11">Bacterioferritin comigratory protein</fullName>
    </alternativeName>
    <alternativeName>
        <fullName evidence="9">Thioredoxin peroxidase</fullName>
    </alternativeName>
</protein>
<dbReference type="NCBIfam" id="NF006960">
    <property type="entry name" value="PRK09437.1"/>
    <property type="match status" value="1"/>
</dbReference>
<comment type="catalytic activity">
    <reaction evidence="12">
        <text>a hydroperoxide + [thioredoxin]-dithiol = an alcohol + [thioredoxin]-disulfide + H2O</text>
        <dbReference type="Rhea" id="RHEA:62620"/>
        <dbReference type="Rhea" id="RHEA-COMP:10698"/>
        <dbReference type="Rhea" id="RHEA-COMP:10700"/>
        <dbReference type="ChEBI" id="CHEBI:15377"/>
        <dbReference type="ChEBI" id="CHEBI:29950"/>
        <dbReference type="ChEBI" id="CHEBI:30879"/>
        <dbReference type="ChEBI" id="CHEBI:35924"/>
        <dbReference type="ChEBI" id="CHEBI:50058"/>
        <dbReference type="EC" id="1.11.1.24"/>
    </reaction>
</comment>
<dbReference type="Proteomes" id="UP001149140">
    <property type="component" value="Unassembled WGS sequence"/>
</dbReference>
<evidence type="ECO:0000256" key="9">
    <source>
        <dbReference type="ARBA" id="ARBA00032824"/>
    </source>
</evidence>
<dbReference type="EC" id="1.11.1.24" evidence="3"/>
<dbReference type="Gene3D" id="3.40.30.10">
    <property type="entry name" value="Glutaredoxin"/>
    <property type="match status" value="1"/>
</dbReference>
<evidence type="ECO:0000256" key="11">
    <source>
        <dbReference type="ARBA" id="ARBA00041373"/>
    </source>
</evidence>
<evidence type="ECO:0000259" key="14">
    <source>
        <dbReference type="PROSITE" id="PS51352"/>
    </source>
</evidence>
<dbReference type="PANTHER" id="PTHR42801">
    <property type="entry name" value="THIOREDOXIN-DEPENDENT PEROXIDE REDUCTASE"/>
    <property type="match status" value="1"/>
</dbReference>
<evidence type="ECO:0000313" key="15">
    <source>
        <dbReference type="EMBL" id="MDA0159291.1"/>
    </source>
</evidence>
<dbReference type="InterPro" id="IPR013766">
    <property type="entry name" value="Thioredoxin_domain"/>
</dbReference>
<organism evidence="15 16">
    <name type="scientific">Solirubrobacter ginsenosidimutans</name>
    <dbReference type="NCBI Taxonomy" id="490573"/>
    <lineage>
        <taxon>Bacteria</taxon>
        <taxon>Bacillati</taxon>
        <taxon>Actinomycetota</taxon>
        <taxon>Thermoleophilia</taxon>
        <taxon>Solirubrobacterales</taxon>
        <taxon>Solirubrobacteraceae</taxon>
        <taxon>Solirubrobacter</taxon>
    </lineage>
</organism>
<evidence type="ECO:0000256" key="7">
    <source>
        <dbReference type="ARBA" id="ARBA00023157"/>
    </source>
</evidence>
<dbReference type="GO" id="GO:0008379">
    <property type="term" value="F:thioredoxin peroxidase activity"/>
    <property type="evidence" value="ECO:0007669"/>
    <property type="project" value="TreeGrafter"/>
</dbReference>